<sequence length="123" mass="13584">MKLLTCTSIVLSAAVSCALVQAHPSKQQVCSGLIDDIHEVLPRVNADRFTVKPVCPEQHNWERLDKALGCVHALLGKYPGKTNCFPEDVTTLTKCKELYPTLQYLQGKAQDYVAKACVSKQPK</sequence>
<comment type="caution">
    <text evidence="2">The sequence shown here is derived from an EMBL/GenBank/DDBJ whole genome shotgun (WGS) entry which is preliminary data.</text>
</comment>
<gene>
    <name evidence="2" type="ORF">BGZ95_004619</name>
</gene>
<keyword evidence="3" id="KW-1185">Reference proteome</keyword>
<evidence type="ECO:0000313" key="2">
    <source>
        <dbReference type="EMBL" id="KAG0259638.1"/>
    </source>
</evidence>
<keyword evidence="1" id="KW-0732">Signal</keyword>
<feature type="signal peptide" evidence="1">
    <location>
        <begin position="1"/>
        <end position="22"/>
    </location>
</feature>
<evidence type="ECO:0008006" key="4">
    <source>
        <dbReference type="Google" id="ProtNLM"/>
    </source>
</evidence>
<organism evidence="2 3">
    <name type="scientific">Linnemannia exigua</name>
    <dbReference type="NCBI Taxonomy" id="604196"/>
    <lineage>
        <taxon>Eukaryota</taxon>
        <taxon>Fungi</taxon>
        <taxon>Fungi incertae sedis</taxon>
        <taxon>Mucoromycota</taxon>
        <taxon>Mortierellomycotina</taxon>
        <taxon>Mortierellomycetes</taxon>
        <taxon>Mortierellales</taxon>
        <taxon>Mortierellaceae</taxon>
        <taxon>Linnemannia</taxon>
    </lineage>
</organism>
<dbReference type="PROSITE" id="PS51257">
    <property type="entry name" value="PROKAR_LIPOPROTEIN"/>
    <property type="match status" value="1"/>
</dbReference>
<feature type="chain" id="PRO_5042173004" description="Secreted protein" evidence="1">
    <location>
        <begin position="23"/>
        <end position="123"/>
    </location>
</feature>
<protein>
    <recommendedName>
        <fullName evidence="4">Secreted protein</fullName>
    </recommendedName>
</protein>
<evidence type="ECO:0000313" key="3">
    <source>
        <dbReference type="Proteomes" id="UP001194580"/>
    </source>
</evidence>
<dbReference type="EMBL" id="JAAAIL010002176">
    <property type="protein sequence ID" value="KAG0259638.1"/>
    <property type="molecule type" value="Genomic_DNA"/>
</dbReference>
<proteinExistence type="predicted"/>
<accession>A0AAD4D3A7</accession>
<dbReference type="Proteomes" id="UP001194580">
    <property type="component" value="Unassembled WGS sequence"/>
</dbReference>
<evidence type="ECO:0000256" key="1">
    <source>
        <dbReference type="SAM" id="SignalP"/>
    </source>
</evidence>
<name>A0AAD4D3A7_9FUNG</name>
<reference evidence="2" key="1">
    <citation type="journal article" date="2020" name="Fungal Divers.">
        <title>Resolving the Mortierellaceae phylogeny through synthesis of multi-gene phylogenetics and phylogenomics.</title>
        <authorList>
            <person name="Vandepol N."/>
            <person name="Liber J."/>
            <person name="Desiro A."/>
            <person name="Na H."/>
            <person name="Kennedy M."/>
            <person name="Barry K."/>
            <person name="Grigoriev I.V."/>
            <person name="Miller A.N."/>
            <person name="O'Donnell K."/>
            <person name="Stajich J.E."/>
            <person name="Bonito G."/>
        </authorList>
    </citation>
    <scope>NUCLEOTIDE SEQUENCE</scope>
    <source>
        <strain evidence="2">NRRL 28262</strain>
    </source>
</reference>
<dbReference type="AlphaFoldDB" id="A0AAD4D3A7"/>